<keyword evidence="3" id="KW-1185">Reference proteome</keyword>
<proteinExistence type="predicted"/>
<name>A0A517YEF4_9BACT</name>
<reference evidence="2 3" key="1">
    <citation type="submission" date="2019-02" db="EMBL/GenBank/DDBJ databases">
        <title>Deep-cultivation of Planctomycetes and their phenomic and genomic characterization uncovers novel biology.</title>
        <authorList>
            <person name="Wiegand S."/>
            <person name="Jogler M."/>
            <person name="Boedeker C."/>
            <person name="Pinto D."/>
            <person name="Vollmers J."/>
            <person name="Rivas-Marin E."/>
            <person name="Kohn T."/>
            <person name="Peeters S.H."/>
            <person name="Heuer A."/>
            <person name="Rast P."/>
            <person name="Oberbeckmann S."/>
            <person name="Bunk B."/>
            <person name="Jeske O."/>
            <person name="Meyerdierks A."/>
            <person name="Storesund J.E."/>
            <person name="Kallscheuer N."/>
            <person name="Luecker S."/>
            <person name="Lage O.M."/>
            <person name="Pohl T."/>
            <person name="Merkel B.J."/>
            <person name="Hornburger P."/>
            <person name="Mueller R.-W."/>
            <person name="Bruemmer F."/>
            <person name="Labrenz M."/>
            <person name="Spormann A.M."/>
            <person name="Op den Camp H."/>
            <person name="Overmann J."/>
            <person name="Amann R."/>
            <person name="Jetten M.S.M."/>
            <person name="Mascher T."/>
            <person name="Medema M.H."/>
            <person name="Devos D.P."/>
            <person name="Kaster A.-K."/>
            <person name="Ovreas L."/>
            <person name="Rohde M."/>
            <person name="Galperin M.Y."/>
            <person name="Jogler C."/>
        </authorList>
    </citation>
    <scope>NUCLEOTIDE SEQUENCE [LARGE SCALE GENOMIC DNA]</scope>
    <source>
        <strain evidence="2 3">ETA_A8</strain>
    </source>
</reference>
<keyword evidence="1" id="KW-0812">Transmembrane</keyword>
<organism evidence="2 3">
    <name type="scientific">Anatilimnocola aggregata</name>
    <dbReference type="NCBI Taxonomy" id="2528021"/>
    <lineage>
        <taxon>Bacteria</taxon>
        <taxon>Pseudomonadati</taxon>
        <taxon>Planctomycetota</taxon>
        <taxon>Planctomycetia</taxon>
        <taxon>Pirellulales</taxon>
        <taxon>Pirellulaceae</taxon>
        <taxon>Anatilimnocola</taxon>
    </lineage>
</organism>
<dbReference type="RefSeq" id="WP_202921054.1">
    <property type="nucleotide sequence ID" value="NZ_CP036274.1"/>
</dbReference>
<feature type="transmembrane region" description="Helical" evidence="1">
    <location>
        <begin position="45"/>
        <end position="63"/>
    </location>
</feature>
<dbReference type="KEGG" id="aagg:ETAA8_37070"/>
<keyword evidence="1" id="KW-0472">Membrane</keyword>
<dbReference type="Proteomes" id="UP000315017">
    <property type="component" value="Chromosome"/>
</dbReference>
<feature type="transmembrane region" description="Helical" evidence="1">
    <location>
        <begin position="99"/>
        <end position="120"/>
    </location>
</feature>
<protein>
    <submittedName>
        <fullName evidence="2">Uncharacterized protein</fullName>
    </submittedName>
</protein>
<feature type="transmembrane region" description="Helical" evidence="1">
    <location>
        <begin position="7"/>
        <end position="25"/>
    </location>
</feature>
<accession>A0A517YEF4</accession>
<evidence type="ECO:0000313" key="2">
    <source>
        <dbReference type="EMBL" id="QDU28604.1"/>
    </source>
</evidence>
<gene>
    <name evidence="2" type="ORF">ETAA8_37070</name>
</gene>
<feature type="transmembrane region" description="Helical" evidence="1">
    <location>
        <begin position="75"/>
        <end position="93"/>
    </location>
</feature>
<dbReference type="AlphaFoldDB" id="A0A517YEF4"/>
<evidence type="ECO:0000313" key="3">
    <source>
        <dbReference type="Proteomes" id="UP000315017"/>
    </source>
</evidence>
<keyword evidence="1" id="KW-1133">Transmembrane helix</keyword>
<evidence type="ECO:0000256" key="1">
    <source>
        <dbReference type="SAM" id="Phobius"/>
    </source>
</evidence>
<dbReference type="EMBL" id="CP036274">
    <property type="protein sequence ID" value="QDU28604.1"/>
    <property type="molecule type" value="Genomic_DNA"/>
</dbReference>
<sequence length="126" mass="14245">MLQMKFARWTFGIAGVYGLLCLTPQLFMEERVGIDMPPKIEHPEFFYGFLGVAIAWQLAFLVIARDPARYRLMMLPAVVEKYSFGIACLVLFWQARLNVLIAPFAGIDLLLGTLFIAAYLHTKSAV</sequence>